<dbReference type="SUPFAM" id="SSF52091">
    <property type="entry name" value="SpoIIaa-like"/>
    <property type="match status" value="1"/>
</dbReference>
<dbReference type="PANTHER" id="PTHR33495:SF2">
    <property type="entry name" value="ANTI-SIGMA FACTOR ANTAGONIST TM_1081-RELATED"/>
    <property type="match status" value="1"/>
</dbReference>
<organism evidence="2 3">
    <name type="scientific">Saccharopolyspora gloriosae</name>
    <dbReference type="NCBI Taxonomy" id="455344"/>
    <lineage>
        <taxon>Bacteria</taxon>
        <taxon>Bacillati</taxon>
        <taxon>Actinomycetota</taxon>
        <taxon>Actinomycetes</taxon>
        <taxon>Pseudonocardiales</taxon>
        <taxon>Pseudonocardiaceae</taxon>
        <taxon>Saccharopolyspora</taxon>
    </lineage>
</organism>
<proteinExistence type="predicted"/>
<dbReference type="PROSITE" id="PS50801">
    <property type="entry name" value="STAS"/>
    <property type="match status" value="1"/>
</dbReference>
<dbReference type="RefSeq" id="WP_184482878.1">
    <property type="nucleotide sequence ID" value="NZ_JACHIV010000001.1"/>
</dbReference>
<dbReference type="EMBL" id="JACHIV010000001">
    <property type="protein sequence ID" value="MBB5071949.1"/>
    <property type="molecule type" value="Genomic_DNA"/>
</dbReference>
<dbReference type="InterPro" id="IPR036513">
    <property type="entry name" value="STAS_dom_sf"/>
</dbReference>
<keyword evidence="3" id="KW-1185">Reference proteome</keyword>
<accession>A0A840NRQ4</accession>
<dbReference type="AlphaFoldDB" id="A0A840NRQ4"/>
<sequence>MLAVDGDIDAGTVRSFEEVLLPRLSATARLLVVDLSEVGFLGLAGLEVLRHARLRALSTGSRLRLVVRGHAVPHALDRTGVGAELSCHPTLDAACASAR</sequence>
<gene>
    <name evidence="2" type="ORF">BJ969_005037</name>
</gene>
<dbReference type="GO" id="GO:0043856">
    <property type="term" value="F:anti-sigma factor antagonist activity"/>
    <property type="evidence" value="ECO:0007669"/>
    <property type="project" value="TreeGrafter"/>
</dbReference>
<name>A0A840NRQ4_9PSEU</name>
<dbReference type="Proteomes" id="UP000580474">
    <property type="component" value="Unassembled WGS sequence"/>
</dbReference>
<dbReference type="Pfam" id="PF01740">
    <property type="entry name" value="STAS"/>
    <property type="match status" value="1"/>
</dbReference>
<dbReference type="InterPro" id="IPR002645">
    <property type="entry name" value="STAS_dom"/>
</dbReference>
<comment type="caution">
    <text evidence="2">The sequence shown here is derived from an EMBL/GenBank/DDBJ whole genome shotgun (WGS) entry which is preliminary data.</text>
</comment>
<feature type="domain" description="STAS" evidence="1">
    <location>
        <begin position="1"/>
        <end position="98"/>
    </location>
</feature>
<protein>
    <submittedName>
        <fullName evidence="2">Anti-anti-sigma factor</fullName>
    </submittedName>
</protein>
<dbReference type="CDD" id="cd07043">
    <property type="entry name" value="STAS_anti-anti-sigma_factors"/>
    <property type="match status" value="1"/>
</dbReference>
<dbReference type="Gene3D" id="3.30.750.24">
    <property type="entry name" value="STAS domain"/>
    <property type="match status" value="1"/>
</dbReference>
<dbReference type="PANTHER" id="PTHR33495">
    <property type="entry name" value="ANTI-SIGMA FACTOR ANTAGONIST TM_1081-RELATED-RELATED"/>
    <property type="match status" value="1"/>
</dbReference>
<evidence type="ECO:0000313" key="2">
    <source>
        <dbReference type="EMBL" id="MBB5071949.1"/>
    </source>
</evidence>
<evidence type="ECO:0000259" key="1">
    <source>
        <dbReference type="PROSITE" id="PS50801"/>
    </source>
</evidence>
<reference evidence="2 3" key="1">
    <citation type="submission" date="2020-08" db="EMBL/GenBank/DDBJ databases">
        <title>Sequencing the genomes of 1000 actinobacteria strains.</title>
        <authorList>
            <person name="Klenk H.-P."/>
        </authorList>
    </citation>
    <scope>NUCLEOTIDE SEQUENCE [LARGE SCALE GENOMIC DNA]</scope>
    <source>
        <strain evidence="2 3">DSM 45582</strain>
    </source>
</reference>
<evidence type="ECO:0000313" key="3">
    <source>
        <dbReference type="Proteomes" id="UP000580474"/>
    </source>
</evidence>